<organism evidence="2 3">
    <name type="scientific">Halobaculum gomorrense</name>
    <dbReference type="NCBI Taxonomy" id="43928"/>
    <lineage>
        <taxon>Archaea</taxon>
        <taxon>Methanobacteriati</taxon>
        <taxon>Methanobacteriota</taxon>
        <taxon>Stenosarchaea group</taxon>
        <taxon>Halobacteria</taxon>
        <taxon>Halobacteriales</taxon>
        <taxon>Haloferacaceae</taxon>
        <taxon>Halobaculum</taxon>
    </lineage>
</organism>
<keyword evidence="3" id="KW-1185">Reference proteome</keyword>
<evidence type="ECO:0000313" key="2">
    <source>
        <dbReference type="EMBL" id="SHG82966.1"/>
    </source>
</evidence>
<gene>
    <name evidence="2" type="ORF">SAMN05443636_1215</name>
</gene>
<feature type="transmembrane region" description="Helical" evidence="1">
    <location>
        <begin position="16"/>
        <end position="43"/>
    </location>
</feature>
<dbReference type="Pfam" id="PF06197">
    <property type="entry name" value="DUF998"/>
    <property type="match status" value="1"/>
</dbReference>
<dbReference type="AlphaFoldDB" id="A0A1M5N055"/>
<dbReference type="Proteomes" id="UP000184357">
    <property type="component" value="Unassembled WGS sequence"/>
</dbReference>
<feature type="transmembrane region" description="Helical" evidence="1">
    <location>
        <begin position="94"/>
        <end position="112"/>
    </location>
</feature>
<accession>A0A1M5N055</accession>
<keyword evidence="1" id="KW-0472">Membrane</keyword>
<keyword evidence="1" id="KW-1133">Transmembrane helix</keyword>
<evidence type="ECO:0000313" key="3">
    <source>
        <dbReference type="Proteomes" id="UP000184357"/>
    </source>
</evidence>
<evidence type="ECO:0000256" key="1">
    <source>
        <dbReference type="SAM" id="Phobius"/>
    </source>
</evidence>
<dbReference type="EMBL" id="FQWV01000002">
    <property type="protein sequence ID" value="SHG82966.1"/>
    <property type="molecule type" value="Genomic_DNA"/>
</dbReference>
<dbReference type="PANTHER" id="PTHR42241">
    <property type="entry name" value="HYPOTHETICAL MEMBRANE PROTEIN, CONSERVED, DUF998 FAMILY"/>
    <property type="match status" value="1"/>
</dbReference>
<dbReference type="InterPro" id="IPR009339">
    <property type="entry name" value="DUF998"/>
</dbReference>
<dbReference type="PANTHER" id="PTHR42241:SF2">
    <property type="entry name" value="HYPOTHETICAL MEMBRANE PROTEIN, CONSERVED, DUF998 FAMILY"/>
    <property type="match status" value="1"/>
</dbReference>
<feature type="transmembrane region" description="Helical" evidence="1">
    <location>
        <begin position="118"/>
        <end position="139"/>
    </location>
</feature>
<keyword evidence="1" id="KW-0812">Transmembrane</keyword>
<sequence length="206" mass="20337">MGRRVIGPSVSRSSQLIAAVSGIASTVFALGGVALAVALAPWFSVTANALSDLGVADSAVVAAAFNGGLLLAGMLALPYAWALWVAAGDAAGRAVAAAFAVAALLMAGVGAFPSGSPLHYPVAVGLYLAITVVLATDGLGRRATAAGRLSGVAAAVHLVQWSLYVEGVRLGPGLAIPELVGAALLAAWVIAGSPVAPVDSWQETDE</sequence>
<name>A0A1M5N055_9EURY</name>
<proteinExistence type="predicted"/>
<dbReference type="STRING" id="43928.SAMN05443636_1215"/>
<protein>
    <submittedName>
        <fullName evidence="2">Hypothetical membrane protein</fullName>
    </submittedName>
</protein>
<feature type="transmembrane region" description="Helical" evidence="1">
    <location>
        <begin position="63"/>
        <end position="87"/>
    </location>
</feature>
<reference evidence="2 3" key="1">
    <citation type="submission" date="2016-11" db="EMBL/GenBank/DDBJ databases">
        <authorList>
            <person name="Jaros S."/>
            <person name="Januszkiewicz K."/>
            <person name="Wedrychowicz H."/>
        </authorList>
    </citation>
    <scope>NUCLEOTIDE SEQUENCE [LARGE SCALE GENOMIC DNA]</scope>
    <source>
        <strain evidence="2 3">DSM 9297</strain>
    </source>
</reference>